<feature type="domain" description="Enoyl reductase (ER)" evidence="1">
    <location>
        <begin position="11"/>
        <end position="331"/>
    </location>
</feature>
<dbReference type="SMART" id="SM00829">
    <property type="entry name" value="PKS_ER"/>
    <property type="match status" value="1"/>
</dbReference>
<dbReference type="Gene3D" id="3.90.180.10">
    <property type="entry name" value="Medium-chain alcohol dehydrogenases, catalytic domain"/>
    <property type="match status" value="1"/>
</dbReference>
<protein>
    <submittedName>
        <fullName evidence="2">NAD(P)-dependent alcohol dehydrogenase</fullName>
    </submittedName>
</protein>
<dbReference type="EMBL" id="JARGDL010000032">
    <property type="protein sequence ID" value="MDF1613228.1"/>
    <property type="molecule type" value="Genomic_DNA"/>
</dbReference>
<dbReference type="Pfam" id="PF08240">
    <property type="entry name" value="ADH_N"/>
    <property type="match status" value="1"/>
</dbReference>
<keyword evidence="3" id="KW-1185">Reference proteome</keyword>
<dbReference type="PANTHER" id="PTHR45033">
    <property type="match status" value="1"/>
</dbReference>
<dbReference type="InterPro" id="IPR036291">
    <property type="entry name" value="NAD(P)-bd_dom_sf"/>
</dbReference>
<dbReference type="RefSeq" id="WP_321537001.1">
    <property type="nucleotide sequence ID" value="NZ_JARGDL010000032.1"/>
</dbReference>
<dbReference type="AlphaFoldDB" id="A0AAE3TD95"/>
<gene>
    <name evidence="2" type="ORF">P0M35_13780</name>
</gene>
<dbReference type="PANTHER" id="PTHR45033:SF2">
    <property type="entry name" value="ZINC-TYPE ALCOHOL DEHYDROGENASE-LIKE PROTEIN C1773.06C"/>
    <property type="match status" value="1"/>
</dbReference>
<evidence type="ECO:0000313" key="2">
    <source>
        <dbReference type="EMBL" id="MDF1613228.1"/>
    </source>
</evidence>
<proteinExistence type="predicted"/>
<dbReference type="SUPFAM" id="SSF50129">
    <property type="entry name" value="GroES-like"/>
    <property type="match status" value="1"/>
</dbReference>
<dbReference type="SUPFAM" id="SSF51735">
    <property type="entry name" value="NAD(P)-binding Rossmann-fold domains"/>
    <property type="match status" value="1"/>
</dbReference>
<dbReference type="InterPro" id="IPR013154">
    <property type="entry name" value="ADH-like_N"/>
</dbReference>
<reference evidence="2" key="1">
    <citation type="submission" date="2023-03" db="EMBL/GenBank/DDBJ databases">
        <title>Stygiobacter electus gen. nov., sp. nov., facultatively anaerobic thermotolerant bacterium of the class Ignavibacteria from a well of Yessentuki mineral water deposit.</title>
        <authorList>
            <person name="Podosokorskaya O.A."/>
            <person name="Elcheninov A.G."/>
            <person name="Petrova N.F."/>
            <person name="Zavarzina D.G."/>
            <person name="Kublanov I.V."/>
            <person name="Merkel A.Y."/>
        </authorList>
    </citation>
    <scope>NUCLEOTIDE SEQUENCE</scope>
    <source>
        <strain evidence="2">09-Me</strain>
    </source>
</reference>
<dbReference type="Gene3D" id="3.40.50.720">
    <property type="entry name" value="NAD(P)-binding Rossmann-like Domain"/>
    <property type="match status" value="1"/>
</dbReference>
<dbReference type="CDD" id="cd08276">
    <property type="entry name" value="MDR7"/>
    <property type="match status" value="1"/>
</dbReference>
<dbReference type="GO" id="GO:0016491">
    <property type="term" value="F:oxidoreductase activity"/>
    <property type="evidence" value="ECO:0007669"/>
    <property type="project" value="InterPro"/>
</dbReference>
<name>A0AAE3TD95_9BACT</name>
<dbReference type="InterPro" id="IPR020843">
    <property type="entry name" value="ER"/>
</dbReference>
<evidence type="ECO:0000259" key="1">
    <source>
        <dbReference type="SMART" id="SM00829"/>
    </source>
</evidence>
<dbReference type="InterPro" id="IPR011032">
    <property type="entry name" value="GroES-like_sf"/>
</dbReference>
<evidence type="ECO:0000313" key="3">
    <source>
        <dbReference type="Proteomes" id="UP001221302"/>
    </source>
</evidence>
<dbReference type="InterPro" id="IPR013149">
    <property type="entry name" value="ADH-like_C"/>
</dbReference>
<dbReference type="Proteomes" id="UP001221302">
    <property type="component" value="Unassembled WGS sequence"/>
</dbReference>
<accession>A0AAE3TD95</accession>
<sequence>MKAIVVKNSYGLENVTIEEIPQPLVRANEVLLKISAVSLNQLDLMVAKGAFGTQLPHILGSDAVGVIEKVGTGVTLFKVEDMVSTHFIQAWQSGQLKETYLKSSLGTANEGVFSEYVVLPETSLVKIPHNLSAEEASTLPIAGLTAWESLVNIGKLKAGETVLLKGTGGVSVFALQFAKIMGAKVIITSSDNEKLATAKKLGADITINYKTEVNWQTKVLELTNGKGVDLALETAWVEIEKTIQAMRFGGTVVAIGLLGGHEANISFFSILQKKISIRGIQVGSKSSFEAMNRAIEVNNLQPIIDKVFTISDLSKAFNYFDAGKHFGKVVIRF</sequence>
<comment type="caution">
    <text evidence="2">The sequence shown here is derived from an EMBL/GenBank/DDBJ whole genome shotgun (WGS) entry which is preliminary data.</text>
</comment>
<dbReference type="InterPro" id="IPR052711">
    <property type="entry name" value="Zinc_ADH-like"/>
</dbReference>
<organism evidence="2 3">
    <name type="scientific">Stygiobacter electus</name>
    <dbReference type="NCBI Taxonomy" id="3032292"/>
    <lineage>
        <taxon>Bacteria</taxon>
        <taxon>Pseudomonadati</taxon>
        <taxon>Ignavibacteriota</taxon>
        <taxon>Ignavibacteria</taxon>
        <taxon>Ignavibacteriales</taxon>
        <taxon>Melioribacteraceae</taxon>
        <taxon>Stygiobacter</taxon>
    </lineage>
</organism>
<dbReference type="Pfam" id="PF00107">
    <property type="entry name" value="ADH_zinc_N"/>
    <property type="match status" value="1"/>
</dbReference>